<evidence type="ECO:0000313" key="4">
    <source>
        <dbReference type="EMBL" id="PAV88351.1"/>
    </source>
</evidence>
<accession>A0A2A2LQ30</accession>
<keyword evidence="5" id="KW-1185">Reference proteome</keyword>
<gene>
    <name evidence="4" type="ORF">WR25_07588</name>
</gene>
<keyword evidence="1" id="KW-0175">Coiled coil</keyword>
<dbReference type="AlphaFoldDB" id="A0A2A2LQ30"/>
<dbReference type="OrthoDB" id="2130750at2759"/>
<keyword evidence="3" id="KW-0812">Transmembrane</keyword>
<feature type="coiled-coil region" evidence="1">
    <location>
        <begin position="75"/>
        <end position="212"/>
    </location>
</feature>
<evidence type="ECO:0000313" key="5">
    <source>
        <dbReference type="Proteomes" id="UP000218231"/>
    </source>
</evidence>
<protein>
    <submittedName>
        <fullName evidence="4">Uncharacterized protein</fullName>
    </submittedName>
</protein>
<feature type="transmembrane region" description="Helical" evidence="3">
    <location>
        <begin position="7"/>
        <end position="26"/>
    </location>
</feature>
<keyword evidence="3" id="KW-1133">Transmembrane helix</keyword>
<feature type="region of interest" description="Disordered" evidence="2">
    <location>
        <begin position="250"/>
        <end position="314"/>
    </location>
</feature>
<dbReference type="EMBL" id="LIAE01006521">
    <property type="protein sequence ID" value="PAV88351.1"/>
    <property type="molecule type" value="Genomic_DNA"/>
</dbReference>
<sequence length="361" mass="40961">MLRVRHYLRPFLHSTLFSLSLIYALSTILNCDRGSPNVPLHILLVLIGLVPNLTYFALVSKSHSDSLQRTKQQFDAQLAEKAKEYERNLEDEKSRHEAEMEAMNRRHQKVVADLDEKVAEIEKVAEQLKNDKKALQTALANDSDQRNQMLSKEINSLQTALELKSSEMKELRQKYQQIALRVEEIPVKDLEISKLKHKVNELKQTLDQKLIHEKILVHQNDELKRQSMVIMEEKDSMMRSIDVMMYKFGSGNGEGGSAEASETPPDTSRSGRVQMRQGRTANNTTPTHRPASGLQGIPPEARLSTSSHSDYDRDSLTRSTISMIVNQGKLSEHSSDDVIYAPDELLTSRDSQLINEEQTAG</sequence>
<feature type="transmembrane region" description="Helical" evidence="3">
    <location>
        <begin position="38"/>
        <end position="59"/>
    </location>
</feature>
<organism evidence="4 5">
    <name type="scientific">Diploscapter pachys</name>
    <dbReference type="NCBI Taxonomy" id="2018661"/>
    <lineage>
        <taxon>Eukaryota</taxon>
        <taxon>Metazoa</taxon>
        <taxon>Ecdysozoa</taxon>
        <taxon>Nematoda</taxon>
        <taxon>Chromadorea</taxon>
        <taxon>Rhabditida</taxon>
        <taxon>Rhabditina</taxon>
        <taxon>Rhabditomorpha</taxon>
        <taxon>Rhabditoidea</taxon>
        <taxon>Rhabditidae</taxon>
        <taxon>Diploscapter</taxon>
    </lineage>
</organism>
<proteinExistence type="predicted"/>
<feature type="compositionally biased region" description="Polar residues" evidence="2">
    <location>
        <begin position="264"/>
        <end position="287"/>
    </location>
</feature>
<evidence type="ECO:0000256" key="3">
    <source>
        <dbReference type="SAM" id="Phobius"/>
    </source>
</evidence>
<reference evidence="4 5" key="1">
    <citation type="journal article" date="2017" name="Curr. Biol.">
        <title>Genome architecture and evolution of a unichromosomal asexual nematode.</title>
        <authorList>
            <person name="Fradin H."/>
            <person name="Zegar C."/>
            <person name="Gutwein M."/>
            <person name="Lucas J."/>
            <person name="Kovtun M."/>
            <person name="Corcoran D."/>
            <person name="Baugh L.R."/>
            <person name="Kiontke K."/>
            <person name="Gunsalus K."/>
            <person name="Fitch D.H."/>
            <person name="Piano F."/>
        </authorList>
    </citation>
    <scope>NUCLEOTIDE SEQUENCE [LARGE SCALE GENOMIC DNA]</scope>
    <source>
        <strain evidence="4">PF1309</strain>
    </source>
</reference>
<keyword evidence="3" id="KW-0472">Membrane</keyword>
<dbReference type="STRING" id="2018661.A0A2A2LQ30"/>
<name>A0A2A2LQ30_9BILA</name>
<dbReference type="Proteomes" id="UP000218231">
    <property type="component" value="Unassembled WGS sequence"/>
</dbReference>
<evidence type="ECO:0000256" key="1">
    <source>
        <dbReference type="SAM" id="Coils"/>
    </source>
</evidence>
<evidence type="ECO:0000256" key="2">
    <source>
        <dbReference type="SAM" id="MobiDB-lite"/>
    </source>
</evidence>
<comment type="caution">
    <text evidence="4">The sequence shown here is derived from an EMBL/GenBank/DDBJ whole genome shotgun (WGS) entry which is preliminary data.</text>
</comment>